<keyword evidence="3" id="KW-1185">Reference proteome</keyword>
<evidence type="ECO:0000313" key="3">
    <source>
        <dbReference type="Proteomes" id="UP001054837"/>
    </source>
</evidence>
<dbReference type="Proteomes" id="UP001054837">
    <property type="component" value="Unassembled WGS sequence"/>
</dbReference>
<dbReference type="AlphaFoldDB" id="A0AAV4VIE3"/>
<comment type="caution">
    <text evidence="2">The sequence shown here is derived from an EMBL/GenBank/DDBJ whole genome shotgun (WGS) entry which is preliminary data.</text>
</comment>
<sequence length="338" mass="39261">MTKYFWKGLMMKIFLVLLLIGYSSATLYDALGKASDEVVESFRDALVQATPLHEVLGIEDNEVVRKLQSDVKDELIKHVKEVFRETLKKIDLALENGKSINPEAIQKLRDLETTLHELEIQDHEIEGFKDQLSNTLKQILEKMGIFDKRSVEYDIWGEPLESMLGDLSFRDFFLKIKQTILEKMDVISLKQGVAKALKQASQKLCEWLTSKGTEKLNNFFDRVLETEEPEEQSRKRSLTDLYVLLKDYVDDLHIDFKDKYAKFSEWVKHLVETGLDKSKDKIENVRNIARELISKSKTVSKDVAVEALEFLQHFKDELGDLYEEAREKVMNKIQGYTD</sequence>
<feature type="signal peptide" evidence="1">
    <location>
        <begin position="1"/>
        <end position="25"/>
    </location>
</feature>
<gene>
    <name evidence="2" type="ORF">CDAR_60571</name>
</gene>
<accession>A0AAV4VIE3</accession>
<evidence type="ECO:0000256" key="1">
    <source>
        <dbReference type="SAM" id="SignalP"/>
    </source>
</evidence>
<name>A0AAV4VIE3_9ARAC</name>
<dbReference type="EMBL" id="BPLQ01013128">
    <property type="protein sequence ID" value="GIY69942.1"/>
    <property type="molecule type" value="Genomic_DNA"/>
</dbReference>
<organism evidence="2 3">
    <name type="scientific">Caerostris darwini</name>
    <dbReference type="NCBI Taxonomy" id="1538125"/>
    <lineage>
        <taxon>Eukaryota</taxon>
        <taxon>Metazoa</taxon>
        <taxon>Ecdysozoa</taxon>
        <taxon>Arthropoda</taxon>
        <taxon>Chelicerata</taxon>
        <taxon>Arachnida</taxon>
        <taxon>Araneae</taxon>
        <taxon>Araneomorphae</taxon>
        <taxon>Entelegynae</taxon>
        <taxon>Araneoidea</taxon>
        <taxon>Araneidae</taxon>
        <taxon>Caerostris</taxon>
    </lineage>
</organism>
<protein>
    <submittedName>
        <fullName evidence="2">Uncharacterized protein</fullName>
    </submittedName>
</protein>
<evidence type="ECO:0000313" key="2">
    <source>
        <dbReference type="EMBL" id="GIY69942.1"/>
    </source>
</evidence>
<feature type="chain" id="PRO_5043663336" evidence="1">
    <location>
        <begin position="26"/>
        <end position="338"/>
    </location>
</feature>
<proteinExistence type="predicted"/>
<keyword evidence="1" id="KW-0732">Signal</keyword>
<reference evidence="2 3" key="1">
    <citation type="submission" date="2021-06" db="EMBL/GenBank/DDBJ databases">
        <title>Caerostris darwini draft genome.</title>
        <authorList>
            <person name="Kono N."/>
            <person name="Arakawa K."/>
        </authorList>
    </citation>
    <scope>NUCLEOTIDE SEQUENCE [LARGE SCALE GENOMIC DNA]</scope>
</reference>